<dbReference type="HOGENOM" id="CLU_109784_1_0_5"/>
<protein>
    <submittedName>
        <fullName evidence="2">Uncharacterized protein</fullName>
    </submittedName>
</protein>
<accession>A0A0A8K4F7</accession>
<evidence type="ECO:0000256" key="1">
    <source>
        <dbReference type="SAM" id="Phobius"/>
    </source>
</evidence>
<keyword evidence="1" id="KW-0812">Transmembrane</keyword>
<evidence type="ECO:0000313" key="3">
    <source>
        <dbReference type="Proteomes" id="UP000031643"/>
    </source>
</evidence>
<keyword evidence="3" id="KW-1185">Reference proteome</keyword>
<proteinExistence type="predicted"/>
<dbReference type="KEGG" id="mcg:GL4_2254"/>
<organism evidence="2 3">
    <name type="scientific">Methyloceanibacter caenitepidi</name>
    <dbReference type="NCBI Taxonomy" id="1384459"/>
    <lineage>
        <taxon>Bacteria</taxon>
        <taxon>Pseudomonadati</taxon>
        <taxon>Pseudomonadota</taxon>
        <taxon>Alphaproteobacteria</taxon>
        <taxon>Hyphomicrobiales</taxon>
        <taxon>Hyphomicrobiaceae</taxon>
        <taxon>Methyloceanibacter</taxon>
    </lineage>
</organism>
<reference evidence="2 3" key="1">
    <citation type="submission" date="2014-09" db="EMBL/GenBank/DDBJ databases">
        <title>Genome sequencing of Methyloceanibacter caenitepidi Gela4.</title>
        <authorList>
            <person name="Takeuchi M."/>
            <person name="Susumu S."/>
            <person name="Kamagata Y."/>
            <person name="Oshima K."/>
            <person name="Hattori M."/>
            <person name="Iwasaki W."/>
        </authorList>
    </citation>
    <scope>NUCLEOTIDE SEQUENCE [LARGE SCALE GENOMIC DNA]</scope>
    <source>
        <strain evidence="2 3">Gela4</strain>
    </source>
</reference>
<evidence type="ECO:0000313" key="2">
    <source>
        <dbReference type="EMBL" id="BAQ17696.1"/>
    </source>
</evidence>
<dbReference type="OrthoDB" id="8116105at2"/>
<dbReference type="RefSeq" id="WP_045367461.1">
    <property type="nucleotide sequence ID" value="NZ_AP014648.1"/>
</dbReference>
<keyword evidence="1" id="KW-1133">Transmembrane helix</keyword>
<gene>
    <name evidence="2" type="ORF">GL4_2254</name>
</gene>
<name>A0A0A8K4F7_9HYPH</name>
<keyword evidence="1" id="KW-0472">Membrane</keyword>
<feature type="transmembrane region" description="Helical" evidence="1">
    <location>
        <begin position="21"/>
        <end position="39"/>
    </location>
</feature>
<feature type="transmembrane region" description="Helical" evidence="1">
    <location>
        <begin position="51"/>
        <end position="74"/>
    </location>
</feature>
<dbReference type="EMBL" id="AP014648">
    <property type="protein sequence ID" value="BAQ17696.1"/>
    <property type="molecule type" value="Genomic_DNA"/>
</dbReference>
<feature type="transmembrane region" description="Helical" evidence="1">
    <location>
        <begin position="134"/>
        <end position="154"/>
    </location>
</feature>
<dbReference type="AlphaFoldDB" id="A0A0A8K4F7"/>
<sequence>MDLTQPGKPALRDRVKAEFKELFYISAYLLIVFSALTFYKSAILETASVRWLPWGFAVIKSLVLAKFIMIGHALHVGEGHGTKPLIWQIVHKSLAFLILCAGFTVIEEATVGFFDGKTFSESMAEVGGGTTEEMIATTIIMFLIFLPLFGYRALSEVMGQNALFRTIFVERLQFEVAKRQ</sequence>
<feature type="transmembrane region" description="Helical" evidence="1">
    <location>
        <begin position="94"/>
        <end position="114"/>
    </location>
</feature>
<dbReference type="Proteomes" id="UP000031643">
    <property type="component" value="Chromosome"/>
</dbReference>